<reference evidence="3" key="1">
    <citation type="submission" date="2017-02" db="EMBL/GenBank/DDBJ databases">
        <authorList>
            <person name="Varghese N."/>
            <person name="Submissions S."/>
        </authorList>
    </citation>
    <scope>NUCLEOTIDE SEQUENCE [LARGE SCALE GENOMIC DNA]</scope>
    <source>
        <strain evidence="3">UM2</strain>
    </source>
</reference>
<proteinExistence type="predicted"/>
<dbReference type="STRING" id="439228.SAMN06295920_106156"/>
<accession>A0A1T5E3H1</accession>
<protein>
    <recommendedName>
        <fullName evidence="4">Type II secretion system protein N</fullName>
    </recommendedName>
</protein>
<dbReference type="OrthoDB" id="7559657at2"/>
<evidence type="ECO:0000313" key="2">
    <source>
        <dbReference type="EMBL" id="SKB78582.1"/>
    </source>
</evidence>
<dbReference type="RefSeq" id="WP_139385111.1">
    <property type="nucleotide sequence ID" value="NZ_FUYM01000006.1"/>
</dbReference>
<feature type="transmembrane region" description="Helical" evidence="1">
    <location>
        <begin position="35"/>
        <end position="53"/>
    </location>
</feature>
<sequence length="251" mass="25689">MPIPEAVPAAPAAAIDVYPDSYDAPVRRRLDRRTLAIGGIGLGVYLLTLLATVPARIVAPLPGATGTIWHGAAPLDGGSRAEWRWSPLASLTGLGFAADVAVTGPGTALAARALLRPGRVLIEDAKGSAGFGLLAAIARPGFACDLHMQVDLARVAIGGGKQGADGRIRSEPGSCNAFGGPAVPVLAMTFDVRQTPGLAVINLAPAGERRRPFIVGGLEEKGMLRLIVTAEGAATLPFLSPPGGMKIETEL</sequence>
<keyword evidence="3" id="KW-1185">Reference proteome</keyword>
<keyword evidence="1" id="KW-0812">Transmembrane</keyword>
<dbReference type="Proteomes" id="UP000189818">
    <property type="component" value="Unassembled WGS sequence"/>
</dbReference>
<evidence type="ECO:0000313" key="3">
    <source>
        <dbReference type="Proteomes" id="UP000189818"/>
    </source>
</evidence>
<dbReference type="AlphaFoldDB" id="A0A1T5E3H1"/>
<evidence type="ECO:0000256" key="1">
    <source>
        <dbReference type="SAM" id="Phobius"/>
    </source>
</evidence>
<keyword evidence="1" id="KW-0472">Membrane</keyword>
<keyword evidence="1" id="KW-1133">Transmembrane helix</keyword>
<organism evidence="2 3">
    <name type="scientific">Rhizorhabdus histidinilytica</name>
    <dbReference type="NCBI Taxonomy" id="439228"/>
    <lineage>
        <taxon>Bacteria</taxon>
        <taxon>Pseudomonadati</taxon>
        <taxon>Pseudomonadota</taxon>
        <taxon>Alphaproteobacteria</taxon>
        <taxon>Sphingomonadales</taxon>
        <taxon>Sphingomonadaceae</taxon>
        <taxon>Rhizorhabdus</taxon>
    </lineage>
</organism>
<name>A0A1T5E3H1_9SPHN</name>
<evidence type="ECO:0008006" key="4">
    <source>
        <dbReference type="Google" id="ProtNLM"/>
    </source>
</evidence>
<gene>
    <name evidence="2" type="ORF">SAMN06295920_106156</name>
</gene>
<dbReference type="EMBL" id="FUYM01000006">
    <property type="protein sequence ID" value="SKB78582.1"/>
    <property type="molecule type" value="Genomic_DNA"/>
</dbReference>